<keyword evidence="6 15" id="KW-0347">Helicase</keyword>
<dbReference type="InterPro" id="IPR001650">
    <property type="entry name" value="Helicase_C-like"/>
</dbReference>
<accession>A0A1H6QNK2</accession>
<keyword evidence="11" id="KW-0413">Isomerase</keyword>
<comment type="similarity">
    <text evidence="1 15">Belongs to the helicase family. RecG subfamily.</text>
</comment>
<keyword evidence="4 15" id="KW-0227">DNA damage</keyword>
<evidence type="ECO:0000256" key="14">
    <source>
        <dbReference type="ARBA" id="ARBA00048988"/>
    </source>
</evidence>
<feature type="domain" description="Helicase ATP-binding" evidence="16">
    <location>
        <begin position="259"/>
        <end position="420"/>
    </location>
</feature>
<dbReference type="EMBL" id="FNYK01000004">
    <property type="protein sequence ID" value="SEI43586.1"/>
    <property type="molecule type" value="Genomic_DNA"/>
</dbReference>
<evidence type="ECO:0000256" key="2">
    <source>
        <dbReference type="ARBA" id="ARBA00017846"/>
    </source>
</evidence>
<evidence type="ECO:0000256" key="15">
    <source>
        <dbReference type="RuleBase" id="RU363016"/>
    </source>
</evidence>
<keyword evidence="10 15" id="KW-0234">DNA repair</keyword>
<dbReference type="AlphaFoldDB" id="A0A1H6QNK2"/>
<dbReference type="GO" id="GO:0005524">
    <property type="term" value="F:ATP binding"/>
    <property type="evidence" value="ECO:0007669"/>
    <property type="project" value="UniProtKB-KW"/>
</dbReference>
<dbReference type="GO" id="GO:0006310">
    <property type="term" value="P:DNA recombination"/>
    <property type="evidence" value="ECO:0007669"/>
    <property type="project" value="UniProtKB-UniRule"/>
</dbReference>
<dbReference type="GO" id="GO:0006281">
    <property type="term" value="P:DNA repair"/>
    <property type="evidence" value="ECO:0007669"/>
    <property type="project" value="UniProtKB-UniRule"/>
</dbReference>
<dbReference type="Pfam" id="PF00270">
    <property type="entry name" value="DEAD"/>
    <property type="match status" value="1"/>
</dbReference>
<evidence type="ECO:0000313" key="19">
    <source>
        <dbReference type="Proteomes" id="UP000183028"/>
    </source>
</evidence>
<dbReference type="NCBIfam" id="TIGR00643">
    <property type="entry name" value="recG"/>
    <property type="match status" value="1"/>
</dbReference>
<dbReference type="SMART" id="SM00487">
    <property type="entry name" value="DEXDc"/>
    <property type="match status" value="1"/>
</dbReference>
<organism evidence="18 19">
    <name type="scientific">Sharpea azabuensis</name>
    <dbReference type="NCBI Taxonomy" id="322505"/>
    <lineage>
        <taxon>Bacteria</taxon>
        <taxon>Bacillati</taxon>
        <taxon>Bacillota</taxon>
        <taxon>Erysipelotrichia</taxon>
        <taxon>Erysipelotrichales</taxon>
        <taxon>Coprobacillaceae</taxon>
        <taxon>Sharpea</taxon>
    </lineage>
</organism>
<dbReference type="STRING" id="322505.SAMN04487836_13816"/>
<dbReference type="PROSITE" id="PS51192">
    <property type="entry name" value="HELICASE_ATP_BIND_1"/>
    <property type="match status" value="1"/>
</dbReference>
<evidence type="ECO:0000256" key="3">
    <source>
        <dbReference type="ARBA" id="ARBA00022741"/>
    </source>
</evidence>
<dbReference type="Pfam" id="PF00271">
    <property type="entry name" value="Helicase_C"/>
    <property type="match status" value="1"/>
</dbReference>
<dbReference type="SUPFAM" id="SSF52540">
    <property type="entry name" value="P-loop containing nucleoside triphosphate hydrolases"/>
    <property type="match status" value="2"/>
</dbReference>
<dbReference type="Gene3D" id="3.40.50.300">
    <property type="entry name" value="P-loop containing nucleotide triphosphate hydrolases"/>
    <property type="match status" value="2"/>
</dbReference>
<dbReference type="GO" id="GO:0016887">
    <property type="term" value="F:ATP hydrolysis activity"/>
    <property type="evidence" value="ECO:0007669"/>
    <property type="project" value="RHEA"/>
</dbReference>
<dbReference type="InterPro" id="IPR045562">
    <property type="entry name" value="RecG_dom3_C"/>
</dbReference>
<evidence type="ECO:0000256" key="11">
    <source>
        <dbReference type="ARBA" id="ARBA00023235"/>
    </source>
</evidence>
<evidence type="ECO:0000256" key="13">
    <source>
        <dbReference type="ARBA" id="ARBA00034808"/>
    </source>
</evidence>
<feature type="domain" description="Helicase C-terminal" evidence="17">
    <location>
        <begin position="443"/>
        <end position="599"/>
    </location>
</feature>
<dbReference type="NCBIfam" id="NF008165">
    <property type="entry name" value="PRK10917.1-3"/>
    <property type="match status" value="1"/>
</dbReference>
<evidence type="ECO:0000256" key="1">
    <source>
        <dbReference type="ARBA" id="ARBA00007504"/>
    </source>
</evidence>
<protein>
    <recommendedName>
        <fullName evidence="2 15">ATP-dependent DNA helicase RecG</fullName>
        <ecNumber evidence="13 15">5.6.2.4</ecNumber>
    </recommendedName>
</protein>
<dbReference type="GO" id="GO:0003677">
    <property type="term" value="F:DNA binding"/>
    <property type="evidence" value="ECO:0007669"/>
    <property type="project" value="UniProtKB-KW"/>
</dbReference>
<dbReference type="NCBIfam" id="NF008168">
    <property type="entry name" value="PRK10917.2-2"/>
    <property type="match status" value="1"/>
</dbReference>
<sequence>MNDLSKLTTSTNRQALLESMGLHTLEDVYMHLPYRYDEVKEIWPASEDGKICVEGHIISTPKIFFKGRFSRLSVKVKIKEEEYNVVIFNRHFLRPHLTMGVVVTIMGKLSGHAITASTMLTKSLDEMGGIYPIYSLKEGITDKQFQKYVNKALMISSDHIVDFTPSEYKEKYHYMNKKDALYEVHNPTQKERIVESLKSLKYEEFLKFQLTMQYIRVQRENEAGEAKVFSHQDINAFLKTLPYHLTKDQQEATKAILRDLEKPTIMYRFLQGDVGSGKTVVSSIGLYANYLAGYQGALMAPTEVLAAQHYRTLTQFFKNTDIKIALLVGALTPNKKEEIYQALASGDIDIVVGTHALFQTKVQYKRLGLVITDEQHRFGVKQRKALKDKGKAVDFLVMSATPIPRTLALSLYGDMDVSTIHSMPSGRKPVITKYFRSSSMKPFLKELKDYLESGGQVYVICPAIEDNEDYQMTSAIKIAQGMANYFEPHYHVGLLHGALSDQDKNSVMEKFAANQIQILVSTTVIEVGIDVHNANFMVIYDAERFGMSQIHQLRGRVGRGSKQGYCYLLSKATNEEAIERLQFLESHNDGFEISRYDLETRGPGEVLGSRQSGLATFVIGDVFKDFDILEMARDDAVEMIESYYKYDEYQSYIQTIIENIKSANDYMD</sequence>
<evidence type="ECO:0000256" key="4">
    <source>
        <dbReference type="ARBA" id="ARBA00022763"/>
    </source>
</evidence>
<keyword evidence="5 15" id="KW-0378">Hydrolase</keyword>
<evidence type="ECO:0000256" key="6">
    <source>
        <dbReference type="ARBA" id="ARBA00022806"/>
    </source>
</evidence>
<evidence type="ECO:0000256" key="5">
    <source>
        <dbReference type="ARBA" id="ARBA00022801"/>
    </source>
</evidence>
<keyword evidence="7 15" id="KW-0067">ATP-binding</keyword>
<evidence type="ECO:0000256" key="10">
    <source>
        <dbReference type="ARBA" id="ARBA00023204"/>
    </source>
</evidence>
<reference evidence="19" key="1">
    <citation type="submission" date="2016-10" db="EMBL/GenBank/DDBJ databases">
        <authorList>
            <person name="Varghese N."/>
        </authorList>
    </citation>
    <scope>NUCLEOTIDE SEQUENCE [LARGE SCALE GENOMIC DNA]</scope>
    <source>
        <strain evidence="19">DSM 20406</strain>
    </source>
</reference>
<comment type="catalytic activity">
    <reaction evidence="14 15">
        <text>ATP + H2O = ADP + phosphate + H(+)</text>
        <dbReference type="Rhea" id="RHEA:13065"/>
        <dbReference type="ChEBI" id="CHEBI:15377"/>
        <dbReference type="ChEBI" id="CHEBI:15378"/>
        <dbReference type="ChEBI" id="CHEBI:30616"/>
        <dbReference type="ChEBI" id="CHEBI:43474"/>
        <dbReference type="ChEBI" id="CHEBI:456216"/>
        <dbReference type="EC" id="5.6.2.4"/>
    </reaction>
</comment>
<name>A0A1H6QNK2_9FIRM</name>
<comment type="function">
    <text evidence="15">Plays a critical role in recombination and DNA repair. Helps process Holliday junction intermediates to mature products by catalyzing branch migration. Has replication fork regression activity, unwinds stalled or blocked replication forks to make a HJ that can be resolved. Has a DNA unwinding activity characteristic of a DNA helicase with 3'-5' polarity.</text>
</comment>
<keyword evidence="19" id="KW-1185">Reference proteome</keyword>
<dbReference type="Proteomes" id="UP000183028">
    <property type="component" value="Unassembled WGS sequence"/>
</dbReference>
<dbReference type="SUPFAM" id="SSF50249">
    <property type="entry name" value="Nucleic acid-binding proteins"/>
    <property type="match status" value="1"/>
</dbReference>
<dbReference type="CDD" id="cd17992">
    <property type="entry name" value="DEXHc_RecG"/>
    <property type="match status" value="1"/>
</dbReference>
<dbReference type="InterPro" id="IPR014001">
    <property type="entry name" value="Helicase_ATP-bd"/>
</dbReference>
<dbReference type="InterPro" id="IPR012340">
    <property type="entry name" value="NA-bd_OB-fold"/>
</dbReference>
<evidence type="ECO:0000256" key="12">
    <source>
        <dbReference type="ARBA" id="ARBA00034617"/>
    </source>
</evidence>
<dbReference type="InterPro" id="IPR047112">
    <property type="entry name" value="RecG/Mfd"/>
</dbReference>
<dbReference type="Pfam" id="PF17191">
    <property type="entry name" value="RecG_wedge"/>
    <property type="match status" value="1"/>
</dbReference>
<dbReference type="EC" id="5.6.2.4" evidence="13 15"/>
<dbReference type="InterPro" id="IPR033454">
    <property type="entry name" value="RecG_wedge"/>
</dbReference>
<dbReference type="GO" id="GO:0043138">
    <property type="term" value="F:3'-5' DNA helicase activity"/>
    <property type="evidence" value="ECO:0007669"/>
    <property type="project" value="UniProtKB-EC"/>
</dbReference>
<dbReference type="PANTHER" id="PTHR47964">
    <property type="entry name" value="ATP-DEPENDENT DNA HELICASE HOMOLOG RECG, CHLOROPLASTIC"/>
    <property type="match status" value="1"/>
</dbReference>
<dbReference type="InterPro" id="IPR004609">
    <property type="entry name" value="ATP-dep_DNA_helicase_RecG"/>
</dbReference>
<gene>
    <name evidence="18" type="ORF">SAMN04487834_10043</name>
</gene>
<dbReference type="SMART" id="SM00490">
    <property type="entry name" value="HELICc"/>
    <property type="match status" value="1"/>
</dbReference>
<dbReference type="OrthoDB" id="9804325at2"/>
<keyword evidence="3 15" id="KW-0547">Nucleotide-binding</keyword>
<evidence type="ECO:0000259" key="17">
    <source>
        <dbReference type="PROSITE" id="PS51194"/>
    </source>
</evidence>
<comment type="catalytic activity">
    <reaction evidence="12 15">
        <text>Couples ATP hydrolysis with the unwinding of duplex DNA by translocating in the 3'-5' direction.</text>
        <dbReference type="EC" id="5.6.2.4"/>
    </reaction>
</comment>
<evidence type="ECO:0000256" key="8">
    <source>
        <dbReference type="ARBA" id="ARBA00023125"/>
    </source>
</evidence>
<evidence type="ECO:0000259" key="16">
    <source>
        <dbReference type="PROSITE" id="PS51192"/>
    </source>
</evidence>
<dbReference type="Pfam" id="PF19833">
    <property type="entry name" value="RecG_dom3_C"/>
    <property type="match status" value="1"/>
</dbReference>
<dbReference type="PANTHER" id="PTHR47964:SF1">
    <property type="entry name" value="ATP-DEPENDENT DNA HELICASE HOMOLOG RECG, CHLOROPLASTIC"/>
    <property type="match status" value="1"/>
</dbReference>
<proteinExistence type="inferred from homology"/>
<evidence type="ECO:0000313" key="18">
    <source>
        <dbReference type="EMBL" id="SEI43586.1"/>
    </source>
</evidence>
<evidence type="ECO:0000256" key="9">
    <source>
        <dbReference type="ARBA" id="ARBA00023172"/>
    </source>
</evidence>
<keyword evidence="8" id="KW-0238">DNA-binding</keyword>
<dbReference type="InterPro" id="IPR011545">
    <property type="entry name" value="DEAD/DEAH_box_helicase_dom"/>
</dbReference>
<dbReference type="PROSITE" id="PS51194">
    <property type="entry name" value="HELICASE_CTER"/>
    <property type="match status" value="1"/>
</dbReference>
<dbReference type="eggNOG" id="COG1200">
    <property type="taxonomic scope" value="Bacteria"/>
</dbReference>
<keyword evidence="9 15" id="KW-0233">DNA recombination</keyword>
<dbReference type="RefSeq" id="WP_074731211.1">
    <property type="nucleotide sequence ID" value="NZ_FNYK01000004.1"/>
</dbReference>
<evidence type="ECO:0000256" key="7">
    <source>
        <dbReference type="ARBA" id="ARBA00022840"/>
    </source>
</evidence>
<dbReference type="InterPro" id="IPR027417">
    <property type="entry name" value="P-loop_NTPase"/>
</dbReference>